<evidence type="ECO:0000313" key="2">
    <source>
        <dbReference type="Proteomes" id="UP000095762"/>
    </source>
</evidence>
<dbReference type="EMBL" id="CZBP01000001">
    <property type="protein sequence ID" value="CUP62196.1"/>
    <property type="molecule type" value="Genomic_DNA"/>
</dbReference>
<protein>
    <submittedName>
        <fullName evidence="1">Uncharacterized protein</fullName>
    </submittedName>
</protein>
<dbReference type="AlphaFoldDB" id="A0A174PRE0"/>
<evidence type="ECO:0000313" key="1">
    <source>
        <dbReference type="EMBL" id="CUP62196.1"/>
    </source>
</evidence>
<accession>A0A174PRE0</accession>
<organism evidence="1 2">
    <name type="scientific">Blautia obeum</name>
    <dbReference type="NCBI Taxonomy" id="40520"/>
    <lineage>
        <taxon>Bacteria</taxon>
        <taxon>Bacillati</taxon>
        <taxon>Bacillota</taxon>
        <taxon>Clostridia</taxon>
        <taxon>Lachnospirales</taxon>
        <taxon>Lachnospiraceae</taxon>
        <taxon>Blautia</taxon>
    </lineage>
</organism>
<reference evidence="1 2" key="1">
    <citation type="submission" date="2015-09" db="EMBL/GenBank/DDBJ databases">
        <authorList>
            <consortium name="Pathogen Informatics"/>
        </authorList>
    </citation>
    <scope>NUCLEOTIDE SEQUENCE [LARGE SCALE GENOMIC DNA]</scope>
    <source>
        <strain evidence="1 2">2789STDY5834957</strain>
    </source>
</reference>
<proteinExistence type="predicted"/>
<sequence>MAYDAWTEGYLKAKQSKANKFDPNISIRFERVGNWIVSTKVLGGYKTVICIYHKKTLMEHYKTEQITGSQKAFNNAFQRVIDLAKKWN</sequence>
<gene>
    <name evidence="1" type="ORF">ERS852569_00210</name>
</gene>
<name>A0A174PRE0_9FIRM</name>
<dbReference type="Proteomes" id="UP000095762">
    <property type="component" value="Unassembled WGS sequence"/>
</dbReference>
<dbReference type="RefSeq" id="WP_055059242.1">
    <property type="nucleotide sequence ID" value="NZ_CZBP01000001.1"/>
</dbReference>